<feature type="binding site" evidence="7">
    <location>
        <position position="171"/>
    </location>
    <ligand>
        <name>substrate</name>
    </ligand>
</feature>
<comment type="subunit">
    <text evidence="7">Homodimer.</text>
</comment>
<keyword evidence="3 7" id="KW-0547">Nucleotide-binding</keyword>
<evidence type="ECO:0000256" key="8">
    <source>
        <dbReference type="RuleBase" id="RU003781"/>
    </source>
</evidence>
<dbReference type="Gene3D" id="3.90.950.10">
    <property type="match status" value="1"/>
</dbReference>
<comment type="similarity">
    <text evidence="1 7 8">Belongs to the HAM1 NTPase family.</text>
</comment>
<keyword evidence="6 7" id="KW-0546">Nucleotide metabolism</keyword>
<sequence>MKLCFATHNIHKLEEIQALLGNHFELLTLDDIGCNAEIPEPFDTIAENSREKARYVKDEFGVNCFADDTGLMVDALNGEPGVKSARYAGLQRNSNDNMKLLLNNLTGSKDRKARFVTVITLTLNNVFHEFEGSVEGQIIFEKRGIHGFGYDPIFVPDGYDKTFAEMTMQEKATLSHRSRAFAKLVNFLKKHN</sequence>
<feature type="active site" description="Proton acceptor" evidence="7">
    <location>
        <position position="68"/>
    </location>
</feature>
<evidence type="ECO:0000256" key="2">
    <source>
        <dbReference type="ARBA" id="ARBA00022723"/>
    </source>
</evidence>
<dbReference type="PANTHER" id="PTHR11067">
    <property type="entry name" value="INOSINE TRIPHOSPHATE PYROPHOSPHATASE/HAM1 PROTEIN"/>
    <property type="match status" value="1"/>
</dbReference>
<keyword evidence="5 7" id="KW-0460">Magnesium</keyword>
<evidence type="ECO:0000256" key="7">
    <source>
        <dbReference type="HAMAP-Rule" id="MF_01405"/>
    </source>
</evidence>
<dbReference type="InterPro" id="IPR002637">
    <property type="entry name" value="RdgB/HAM1"/>
</dbReference>
<reference evidence="9 10" key="1">
    <citation type="submission" date="2020-03" db="EMBL/GenBank/DDBJ databases">
        <title>Genomic Encyclopedia of Type Strains, Phase IV (KMG-IV): sequencing the most valuable type-strain genomes for metagenomic binning, comparative biology and taxonomic classification.</title>
        <authorList>
            <person name="Goeker M."/>
        </authorList>
    </citation>
    <scope>NUCLEOTIDE SEQUENCE [LARGE SCALE GENOMIC DNA]</scope>
    <source>
        <strain evidence="9 10">DSM 102865</strain>
    </source>
</reference>
<dbReference type="CDD" id="cd00515">
    <property type="entry name" value="HAM1"/>
    <property type="match status" value="1"/>
</dbReference>
<dbReference type="Proteomes" id="UP001179181">
    <property type="component" value="Unassembled WGS sequence"/>
</dbReference>
<feature type="binding site" evidence="7">
    <location>
        <begin position="176"/>
        <end position="177"/>
    </location>
    <ligand>
        <name>substrate</name>
    </ligand>
</feature>
<keyword evidence="2 7" id="KW-0479">Metal-binding</keyword>
<dbReference type="EMBL" id="JAASQJ010000001">
    <property type="protein sequence ID" value="NIJ51343.1"/>
    <property type="molecule type" value="Genomic_DNA"/>
</dbReference>
<comment type="catalytic activity">
    <reaction evidence="7">
        <text>ITP + H2O = IMP + diphosphate + H(+)</text>
        <dbReference type="Rhea" id="RHEA:29399"/>
        <dbReference type="ChEBI" id="CHEBI:15377"/>
        <dbReference type="ChEBI" id="CHEBI:15378"/>
        <dbReference type="ChEBI" id="CHEBI:33019"/>
        <dbReference type="ChEBI" id="CHEBI:58053"/>
        <dbReference type="ChEBI" id="CHEBI:61402"/>
        <dbReference type="EC" id="3.6.1.66"/>
    </reaction>
</comment>
<evidence type="ECO:0000256" key="4">
    <source>
        <dbReference type="ARBA" id="ARBA00022801"/>
    </source>
</evidence>
<comment type="function">
    <text evidence="7">Pyrophosphatase that catalyzes the hydrolysis of nucleoside triphosphates to their monophosphate derivatives, with a high preference for the non-canonical purine nucleotides XTP (xanthosine triphosphate), dITP (deoxyinosine triphosphate) and ITP. Seems to function as a house-cleaning enzyme that removes non-canonical purine nucleotides from the nucleotide pool, thus preventing their incorporation into DNA/RNA and avoiding chromosomal lesions.</text>
</comment>
<dbReference type="GO" id="GO:0036220">
    <property type="term" value="F:ITP diphosphatase activity"/>
    <property type="evidence" value="ECO:0007669"/>
    <property type="project" value="UniProtKB-EC"/>
</dbReference>
<gene>
    <name evidence="9" type="ORF">FHS68_000499</name>
</gene>
<protein>
    <recommendedName>
        <fullName evidence="7">dITP/XTP pyrophosphatase</fullName>
        <ecNumber evidence="7">3.6.1.66</ecNumber>
    </recommendedName>
    <alternativeName>
        <fullName evidence="7">Non-canonical purine NTP pyrophosphatase</fullName>
    </alternativeName>
    <alternativeName>
        <fullName evidence="7">Non-standard purine NTP pyrophosphatase</fullName>
    </alternativeName>
    <alternativeName>
        <fullName evidence="7">Nucleoside-triphosphate diphosphatase</fullName>
    </alternativeName>
    <alternativeName>
        <fullName evidence="7">Nucleoside-triphosphate pyrophosphatase</fullName>
        <shortName evidence="7">NTPase</shortName>
    </alternativeName>
</protein>
<dbReference type="InterPro" id="IPR020922">
    <property type="entry name" value="dITP/XTP_pyrophosphatase"/>
</dbReference>
<keyword evidence="4 7" id="KW-0378">Hydrolase</keyword>
<comment type="caution">
    <text evidence="9">The sequence shown here is derived from an EMBL/GenBank/DDBJ whole genome shotgun (WGS) entry which is preliminary data.</text>
</comment>
<evidence type="ECO:0000256" key="6">
    <source>
        <dbReference type="ARBA" id="ARBA00023080"/>
    </source>
</evidence>
<feature type="binding site" evidence="7">
    <location>
        <begin position="7"/>
        <end position="12"/>
    </location>
    <ligand>
        <name>substrate</name>
    </ligand>
</feature>
<dbReference type="SUPFAM" id="SSF52972">
    <property type="entry name" value="ITPase-like"/>
    <property type="match status" value="1"/>
</dbReference>
<feature type="binding site" evidence="7">
    <location>
        <begin position="148"/>
        <end position="151"/>
    </location>
    <ligand>
        <name>substrate</name>
    </ligand>
</feature>
<dbReference type="HAMAP" id="MF_01405">
    <property type="entry name" value="Non_canon_purine_NTPase"/>
    <property type="match status" value="1"/>
</dbReference>
<keyword evidence="10" id="KW-1185">Reference proteome</keyword>
<organism evidence="9 10">
    <name type="scientific">Dyadobacter arcticus</name>
    <dbReference type="NCBI Taxonomy" id="1078754"/>
    <lineage>
        <taxon>Bacteria</taxon>
        <taxon>Pseudomonadati</taxon>
        <taxon>Bacteroidota</taxon>
        <taxon>Cytophagia</taxon>
        <taxon>Cytophagales</taxon>
        <taxon>Spirosomataceae</taxon>
        <taxon>Dyadobacter</taxon>
    </lineage>
</organism>
<evidence type="ECO:0000313" key="10">
    <source>
        <dbReference type="Proteomes" id="UP001179181"/>
    </source>
</evidence>
<name>A0ABX0UFS0_9BACT</name>
<evidence type="ECO:0000256" key="1">
    <source>
        <dbReference type="ARBA" id="ARBA00008023"/>
    </source>
</evidence>
<dbReference type="InterPro" id="IPR029001">
    <property type="entry name" value="ITPase-like_fam"/>
</dbReference>
<dbReference type="Pfam" id="PF01725">
    <property type="entry name" value="Ham1p_like"/>
    <property type="match status" value="1"/>
</dbReference>
<feature type="binding site" evidence="7">
    <location>
        <position position="69"/>
    </location>
    <ligand>
        <name>substrate</name>
    </ligand>
</feature>
<dbReference type="RefSeq" id="WP_167266931.1">
    <property type="nucleotide sequence ID" value="NZ_JAASQJ010000001.1"/>
</dbReference>
<dbReference type="EC" id="3.6.1.66" evidence="7"/>
<comment type="cofactor">
    <cofactor evidence="7">
        <name>Mg(2+)</name>
        <dbReference type="ChEBI" id="CHEBI:18420"/>
    </cofactor>
    <text evidence="7">Binds 1 Mg(2+) ion per subunit.</text>
</comment>
<proteinExistence type="inferred from homology"/>
<dbReference type="PANTHER" id="PTHR11067:SF9">
    <property type="entry name" value="INOSINE TRIPHOSPHATE PYROPHOSPHATASE"/>
    <property type="match status" value="1"/>
</dbReference>
<evidence type="ECO:0000256" key="3">
    <source>
        <dbReference type="ARBA" id="ARBA00022741"/>
    </source>
</evidence>
<comment type="catalytic activity">
    <reaction evidence="7">
        <text>XTP + H2O = XMP + diphosphate + H(+)</text>
        <dbReference type="Rhea" id="RHEA:28610"/>
        <dbReference type="ChEBI" id="CHEBI:15377"/>
        <dbReference type="ChEBI" id="CHEBI:15378"/>
        <dbReference type="ChEBI" id="CHEBI:33019"/>
        <dbReference type="ChEBI" id="CHEBI:57464"/>
        <dbReference type="ChEBI" id="CHEBI:61314"/>
        <dbReference type="EC" id="3.6.1.66"/>
    </reaction>
</comment>
<comment type="caution">
    <text evidence="7">Lacks conserved residue(s) required for the propagation of feature annotation.</text>
</comment>
<dbReference type="NCBIfam" id="TIGR00042">
    <property type="entry name" value="RdgB/HAM1 family non-canonical purine NTP pyrophosphatase"/>
    <property type="match status" value="1"/>
</dbReference>
<feature type="binding site" evidence="7">
    <location>
        <position position="68"/>
    </location>
    <ligand>
        <name>Mg(2+)</name>
        <dbReference type="ChEBI" id="CHEBI:18420"/>
    </ligand>
</feature>
<accession>A0ABX0UFS0</accession>
<comment type="catalytic activity">
    <reaction evidence="7">
        <text>dITP + H2O = dIMP + diphosphate + H(+)</text>
        <dbReference type="Rhea" id="RHEA:28342"/>
        <dbReference type="ChEBI" id="CHEBI:15377"/>
        <dbReference type="ChEBI" id="CHEBI:15378"/>
        <dbReference type="ChEBI" id="CHEBI:33019"/>
        <dbReference type="ChEBI" id="CHEBI:61194"/>
        <dbReference type="ChEBI" id="CHEBI:61382"/>
        <dbReference type="EC" id="3.6.1.66"/>
    </reaction>
</comment>
<evidence type="ECO:0000313" key="9">
    <source>
        <dbReference type="EMBL" id="NIJ51343.1"/>
    </source>
</evidence>
<evidence type="ECO:0000256" key="5">
    <source>
        <dbReference type="ARBA" id="ARBA00022842"/>
    </source>
</evidence>